<evidence type="ECO:0000256" key="6">
    <source>
        <dbReference type="SAM" id="SignalP"/>
    </source>
</evidence>
<gene>
    <name evidence="8" type="ORF">ETU09_01555</name>
</gene>
<dbReference type="GO" id="GO:0008745">
    <property type="term" value="F:N-acetylmuramoyl-L-alanine amidase activity"/>
    <property type="evidence" value="ECO:0007669"/>
    <property type="project" value="UniProtKB-EC"/>
</dbReference>
<reference evidence="8 9" key="1">
    <citation type="submission" date="2019-02" db="EMBL/GenBank/DDBJ databases">
        <title>Apibacter muscae sp. nov.: a novel member of the house fly microbiota.</title>
        <authorList>
            <person name="Park R."/>
        </authorList>
    </citation>
    <scope>NUCLEOTIDE SEQUENCE [LARGE SCALE GENOMIC DNA]</scope>
    <source>
        <strain evidence="8 9">AL1</strain>
    </source>
</reference>
<evidence type="ECO:0000256" key="3">
    <source>
        <dbReference type="ARBA" id="ARBA00011901"/>
    </source>
</evidence>
<dbReference type="InterPro" id="IPR002502">
    <property type="entry name" value="Amidase_domain"/>
</dbReference>
<keyword evidence="5" id="KW-0961">Cell wall biogenesis/degradation</keyword>
<name>A0A563DHY5_9FLAO</name>
<dbReference type="Pfam" id="PF01471">
    <property type="entry name" value="PG_binding_1"/>
    <property type="match status" value="1"/>
</dbReference>
<dbReference type="SUPFAM" id="SSF47090">
    <property type="entry name" value="PGBD-like"/>
    <property type="match status" value="1"/>
</dbReference>
<dbReference type="Pfam" id="PF01510">
    <property type="entry name" value="Amidase_2"/>
    <property type="match status" value="1"/>
</dbReference>
<evidence type="ECO:0000313" key="9">
    <source>
        <dbReference type="Proteomes" id="UP000319499"/>
    </source>
</evidence>
<evidence type="ECO:0000256" key="4">
    <source>
        <dbReference type="ARBA" id="ARBA00022801"/>
    </source>
</evidence>
<evidence type="ECO:0000259" key="7">
    <source>
        <dbReference type="SMART" id="SM00644"/>
    </source>
</evidence>
<dbReference type="GO" id="GO:0019867">
    <property type="term" value="C:outer membrane"/>
    <property type="evidence" value="ECO:0007669"/>
    <property type="project" value="TreeGrafter"/>
</dbReference>
<feature type="chain" id="PRO_5021937134" description="N-acetylmuramoyl-L-alanine amidase" evidence="6">
    <location>
        <begin position="26"/>
        <end position="306"/>
    </location>
</feature>
<keyword evidence="4" id="KW-0378">Hydrolase</keyword>
<evidence type="ECO:0000256" key="1">
    <source>
        <dbReference type="ARBA" id="ARBA00001561"/>
    </source>
</evidence>
<dbReference type="InterPro" id="IPR002477">
    <property type="entry name" value="Peptidoglycan-bd-like"/>
</dbReference>
<accession>A0A563DHY5</accession>
<comment type="catalytic activity">
    <reaction evidence="1">
        <text>Hydrolyzes the link between N-acetylmuramoyl residues and L-amino acid residues in certain cell-wall glycopeptides.</text>
        <dbReference type="EC" id="3.5.1.28"/>
    </reaction>
</comment>
<dbReference type="Gene3D" id="3.40.80.10">
    <property type="entry name" value="Peptidoglycan recognition protein-like"/>
    <property type="match status" value="1"/>
</dbReference>
<keyword evidence="9" id="KW-1185">Reference proteome</keyword>
<dbReference type="EMBL" id="SELH01000013">
    <property type="protein sequence ID" value="TWP29689.1"/>
    <property type="molecule type" value="Genomic_DNA"/>
</dbReference>
<dbReference type="AlphaFoldDB" id="A0A563DHY5"/>
<dbReference type="InterPro" id="IPR036365">
    <property type="entry name" value="PGBD-like_sf"/>
</dbReference>
<dbReference type="PROSITE" id="PS51257">
    <property type="entry name" value="PROKAR_LIPOPROTEIN"/>
    <property type="match status" value="1"/>
</dbReference>
<evidence type="ECO:0000256" key="2">
    <source>
        <dbReference type="ARBA" id="ARBA00007553"/>
    </source>
</evidence>
<organism evidence="8 9">
    <name type="scientific">Apibacter muscae</name>
    <dbReference type="NCBI Taxonomy" id="2509004"/>
    <lineage>
        <taxon>Bacteria</taxon>
        <taxon>Pseudomonadati</taxon>
        <taxon>Bacteroidota</taxon>
        <taxon>Flavobacteriia</taxon>
        <taxon>Flavobacteriales</taxon>
        <taxon>Weeksellaceae</taxon>
        <taxon>Apibacter</taxon>
    </lineage>
</organism>
<dbReference type="EC" id="3.5.1.28" evidence="3"/>
<dbReference type="SMART" id="SM00644">
    <property type="entry name" value="Ami_2"/>
    <property type="match status" value="1"/>
</dbReference>
<dbReference type="CDD" id="cd06583">
    <property type="entry name" value="PGRP"/>
    <property type="match status" value="1"/>
</dbReference>
<proteinExistence type="inferred from homology"/>
<dbReference type="Gene3D" id="1.10.101.10">
    <property type="entry name" value="PGBD-like superfamily/PGBD"/>
    <property type="match status" value="1"/>
</dbReference>
<comment type="similarity">
    <text evidence="2">Belongs to the N-acetylmuramoyl-L-alanine amidase 2 family.</text>
</comment>
<keyword evidence="6" id="KW-0732">Signal</keyword>
<sequence>MKFILKLLICTFVLTLIITSCSTQEKVIVKTKTVHDTIYVTDVDPKYHFVEQANLKDYIISKKNFPSVASNHRVKFIVLHYTVSDYPTSVKILAKKGNVSSHYLVNDLPNDSIDLLVSENQRAWHAGISSWGNAVNLNDTSIGIEIVNSGYKKIGDSMVFQPFPNYQIKKVISLVKNIAERYDIDPVNIIGHSDIAPLRKQDPGPAFPWEKLYKEHQLGAWYDEKDKLYFLNMYEPDIAPYNSVLEFQKALKKYGYSVNLTGVYDKNTKLVTRAFQWHFRPQKGDGIIDAETWAILQALNKKYRTK</sequence>
<dbReference type="GO" id="GO:0071555">
    <property type="term" value="P:cell wall organization"/>
    <property type="evidence" value="ECO:0007669"/>
    <property type="project" value="UniProtKB-KW"/>
</dbReference>
<evidence type="ECO:0000256" key="5">
    <source>
        <dbReference type="ARBA" id="ARBA00023316"/>
    </source>
</evidence>
<comment type="caution">
    <text evidence="8">The sequence shown here is derived from an EMBL/GenBank/DDBJ whole genome shotgun (WGS) entry which is preliminary data.</text>
</comment>
<dbReference type="InterPro" id="IPR036505">
    <property type="entry name" value="Amidase/PGRP_sf"/>
</dbReference>
<dbReference type="InterPro" id="IPR036366">
    <property type="entry name" value="PGBDSf"/>
</dbReference>
<dbReference type="GO" id="GO:0009253">
    <property type="term" value="P:peptidoglycan catabolic process"/>
    <property type="evidence" value="ECO:0007669"/>
    <property type="project" value="InterPro"/>
</dbReference>
<dbReference type="InterPro" id="IPR051206">
    <property type="entry name" value="NAMLAA_amidase_2"/>
</dbReference>
<dbReference type="PANTHER" id="PTHR30417">
    <property type="entry name" value="N-ACETYLMURAMOYL-L-ALANINE AMIDASE AMID"/>
    <property type="match status" value="1"/>
</dbReference>
<dbReference type="OrthoDB" id="9794842at2"/>
<dbReference type="PANTHER" id="PTHR30417:SF1">
    <property type="entry name" value="N-ACETYLMURAMOYL-L-ALANINE AMIDASE AMID"/>
    <property type="match status" value="1"/>
</dbReference>
<feature type="signal peptide" evidence="6">
    <location>
        <begin position="1"/>
        <end position="25"/>
    </location>
</feature>
<dbReference type="GO" id="GO:0009254">
    <property type="term" value="P:peptidoglycan turnover"/>
    <property type="evidence" value="ECO:0007669"/>
    <property type="project" value="TreeGrafter"/>
</dbReference>
<feature type="domain" description="N-acetylmuramoyl-L-alanine amidase" evidence="7">
    <location>
        <begin position="62"/>
        <end position="204"/>
    </location>
</feature>
<evidence type="ECO:0000313" key="8">
    <source>
        <dbReference type="EMBL" id="TWP29689.1"/>
    </source>
</evidence>
<dbReference type="FunFam" id="3.40.80.10:FF:000003">
    <property type="entry name" value="N-acetylmuramoyl-L-alanine amidase"/>
    <property type="match status" value="1"/>
</dbReference>
<dbReference type="Proteomes" id="UP000319499">
    <property type="component" value="Unassembled WGS sequence"/>
</dbReference>
<dbReference type="RefSeq" id="WP_146261377.1">
    <property type="nucleotide sequence ID" value="NZ_SELG01000029.1"/>
</dbReference>
<protein>
    <recommendedName>
        <fullName evidence="3">N-acetylmuramoyl-L-alanine amidase</fullName>
        <ecNumber evidence="3">3.5.1.28</ecNumber>
    </recommendedName>
</protein>
<dbReference type="SUPFAM" id="SSF55846">
    <property type="entry name" value="N-acetylmuramoyl-L-alanine amidase-like"/>
    <property type="match status" value="1"/>
</dbReference>